<name>A0A931GW15_9BACT</name>
<dbReference type="GO" id="GO:0016757">
    <property type="term" value="F:glycosyltransferase activity"/>
    <property type="evidence" value="ECO:0007669"/>
    <property type="project" value="InterPro"/>
</dbReference>
<comment type="caution">
    <text evidence="2">The sequence shown here is derived from an EMBL/GenBank/DDBJ whole genome shotgun (WGS) entry which is preliminary data.</text>
</comment>
<dbReference type="Proteomes" id="UP000628448">
    <property type="component" value="Unassembled WGS sequence"/>
</dbReference>
<evidence type="ECO:0000259" key="1">
    <source>
        <dbReference type="Pfam" id="PF00534"/>
    </source>
</evidence>
<accession>A0A931GW15</accession>
<gene>
    <name evidence="2" type="ORF">I5907_05775</name>
</gene>
<dbReference type="CDD" id="cd03801">
    <property type="entry name" value="GT4_PimA-like"/>
    <property type="match status" value="1"/>
</dbReference>
<protein>
    <submittedName>
        <fullName evidence="2">Glycosyltransferase family 4 protein</fullName>
    </submittedName>
</protein>
<feature type="domain" description="Glycosyl transferase family 1" evidence="1">
    <location>
        <begin position="164"/>
        <end position="326"/>
    </location>
</feature>
<dbReference type="AlphaFoldDB" id="A0A931GW15"/>
<dbReference type="Pfam" id="PF00534">
    <property type="entry name" value="Glycos_transf_1"/>
    <property type="match status" value="1"/>
</dbReference>
<dbReference type="EMBL" id="JADWYR010000001">
    <property type="protein sequence ID" value="MBG9375733.1"/>
    <property type="molecule type" value="Genomic_DNA"/>
</dbReference>
<keyword evidence="3" id="KW-1185">Reference proteome</keyword>
<organism evidence="2 3">
    <name type="scientific">Panacibacter microcysteis</name>
    <dbReference type="NCBI Taxonomy" id="2793269"/>
    <lineage>
        <taxon>Bacteria</taxon>
        <taxon>Pseudomonadati</taxon>
        <taxon>Bacteroidota</taxon>
        <taxon>Chitinophagia</taxon>
        <taxon>Chitinophagales</taxon>
        <taxon>Chitinophagaceae</taxon>
        <taxon>Panacibacter</taxon>
    </lineage>
</organism>
<dbReference type="Gene3D" id="3.40.50.2000">
    <property type="entry name" value="Glycogen Phosphorylase B"/>
    <property type="match status" value="2"/>
</dbReference>
<reference evidence="2" key="1">
    <citation type="submission" date="2020-11" db="EMBL/GenBank/DDBJ databases">
        <title>Bacterial whole genome sequence for Panacibacter sp. DH6.</title>
        <authorList>
            <person name="Le V."/>
            <person name="Ko S."/>
            <person name="Ahn C.-Y."/>
            <person name="Oh H.-M."/>
        </authorList>
    </citation>
    <scope>NUCLEOTIDE SEQUENCE</scope>
    <source>
        <strain evidence="2">DH6</strain>
    </source>
</reference>
<evidence type="ECO:0000313" key="3">
    <source>
        <dbReference type="Proteomes" id="UP000628448"/>
    </source>
</evidence>
<evidence type="ECO:0000313" key="2">
    <source>
        <dbReference type="EMBL" id="MBG9375733.1"/>
    </source>
</evidence>
<dbReference type="InterPro" id="IPR001296">
    <property type="entry name" value="Glyco_trans_1"/>
</dbReference>
<proteinExistence type="predicted"/>
<dbReference type="PANTHER" id="PTHR12526">
    <property type="entry name" value="GLYCOSYLTRANSFERASE"/>
    <property type="match status" value="1"/>
</dbReference>
<dbReference type="SUPFAM" id="SSF53756">
    <property type="entry name" value="UDP-Glycosyltransferase/glycogen phosphorylase"/>
    <property type="match status" value="1"/>
</dbReference>
<dbReference type="RefSeq" id="WP_196989769.1">
    <property type="nucleotide sequence ID" value="NZ_JADWYR010000001.1"/>
</dbReference>
<sequence>MIVPAQGLLTEAIEKQPTDYRHVEVIVFNDMPLLYRGMGLQGGLSLMQKFIRFKKFIRRLKVDKQIQWAYINTLSCLVPLKAVKMCGVKSLVHIHEILENDRLLTRGINRYGLKWSDKIIAVSKPVNENLSEVATKAEKKKVVTVLNGISDMYLPQTEHRSQEQSKIVVTLFGRIKPEKGIWFFLDAVNELSPAFVERCAFHIIGSAAPGGEQMVTKLKEDIKGHRYASHISFQTFIPDIREKLNQTDIVVVPSLMRDPFPTTILEALSAAKPVIATKTGGAVQSVQDQVTGFLIDAGNTAAFSGAMQKLIESKNLRTTMGDAARKAFQQKFTNAIFAQNFMAEIESFELALQA</sequence>